<comment type="caution">
    <text evidence="1">The sequence shown here is derived from an EMBL/GenBank/DDBJ whole genome shotgun (WGS) entry which is preliminary data.</text>
</comment>
<protein>
    <recommendedName>
        <fullName evidence="3">HDOD domain-containing protein</fullName>
    </recommendedName>
</protein>
<reference evidence="1 2" key="1">
    <citation type="journal article" date="2019" name="Int. J. Syst. Evol. Microbiol.">
        <title>The Global Catalogue of Microorganisms (GCM) 10K type strain sequencing project: providing services to taxonomists for standard genome sequencing and annotation.</title>
        <authorList>
            <consortium name="The Broad Institute Genomics Platform"/>
            <consortium name="The Broad Institute Genome Sequencing Center for Infectious Disease"/>
            <person name="Wu L."/>
            <person name="Ma J."/>
        </authorList>
    </citation>
    <scope>NUCLEOTIDE SEQUENCE [LARGE SCALE GENOMIC DNA]</scope>
    <source>
        <strain evidence="1 2">JCM 15503</strain>
    </source>
</reference>
<evidence type="ECO:0000313" key="1">
    <source>
        <dbReference type="EMBL" id="GAA0746030.1"/>
    </source>
</evidence>
<name>A0ABN1JTJ3_9BURK</name>
<dbReference type="Proteomes" id="UP001500279">
    <property type="component" value="Unassembled WGS sequence"/>
</dbReference>
<evidence type="ECO:0000313" key="2">
    <source>
        <dbReference type="Proteomes" id="UP001500279"/>
    </source>
</evidence>
<dbReference type="RefSeq" id="WP_231011182.1">
    <property type="nucleotide sequence ID" value="NZ_BAAAEW010000006.1"/>
</dbReference>
<dbReference type="EMBL" id="BAAAEW010000006">
    <property type="protein sequence ID" value="GAA0746030.1"/>
    <property type="molecule type" value="Genomic_DNA"/>
</dbReference>
<sequence length="425" mass="45639">MQAHVGSELYRLPENSPARLACDWLMGQIGDAAQALRLLRPPDAGVAAPAGDTLELLVFDHGTNARQQRCWPPGMADGKRLPSLDLTRLPAAWLAEPGRLACADLLTHRMAQAVLLDAPPVQALLARQLAASLEYAHAPAARAARCASFAEGARFAVVQAGASQAFPGLARLWFQKAHAAALALLLDGCGRWCPAVDTQAPACWPEAEALLGMALAEDWTSALGLDGDPARLATPLRRMQMLLLRDCLRMTPDDARWPASVSTSIRWAYAYWHDPRELETRLVAAQLLANAGQPAQAVFQLREVGFALARVAMLRQRARERWSQPLQFDQPECDVAQDLFKHHPDMLDELQQVLDGPSALSGGSLAPMLNLLARQREATQAVLTSHDPALAAGLAAAPDWALDAPLPDPPMPSPASAFVGIGLGA</sequence>
<keyword evidence="2" id="KW-1185">Reference proteome</keyword>
<accession>A0ABN1JTJ3</accession>
<organism evidence="1 2">
    <name type="scientific">Ideonella azotifigens</name>
    <dbReference type="NCBI Taxonomy" id="513160"/>
    <lineage>
        <taxon>Bacteria</taxon>
        <taxon>Pseudomonadati</taxon>
        <taxon>Pseudomonadota</taxon>
        <taxon>Betaproteobacteria</taxon>
        <taxon>Burkholderiales</taxon>
        <taxon>Sphaerotilaceae</taxon>
        <taxon>Ideonella</taxon>
    </lineage>
</organism>
<proteinExistence type="predicted"/>
<evidence type="ECO:0008006" key="3">
    <source>
        <dbReference type="Google" id="ProtNLM"/>
    </source>
</evidence>
<gene>
    <name evidence="1" type="ORF">GCM10009107_13120</name>
</gene>